<dbReference type="OrthoDB" id="468998at2"/>
<feature type="binding site" evidence="9">
    <location>
        <position position="55"/>
    </location>
    <ligand>
        <name>ATP</name>
        <dbReference type="ChEBI" id="CHEBI:30616"/>
    </ligand>
</feature>
<dbReference type="Pfam" id="PF00069">
    <property type="entry name" value="Pkinase"/>
    <property type="match status" value="1"/>
</dbReference>
<dbReference type="InterPro" id="IPR017441">
    <property type="entry name" value="Protein_kinase_ATP_BS"/>
</dbReference>
<evidence type="ECO:0000256" key="2">
    <source>
        <dbReference type="ARBA" id="ARBA00022527"/>
    </source>
</evidence>
<dbReference type="PANTHER" id="PTHR24363">
    <property type="entry name" value="SERINE/THREONINE PROTEIN KINASE"/>
    <property type="match status" value="1"/>
</dbReference>
<keyword evidence="6 9" id="KW-0067">ATP-binding</keyword>
<dbReference type="SMART" id="SM00220">
    <property type="entry name" value="S_TKc"/>
    <property type="match status" value="1"/>
</dbReference>
<evidence type="ECO:0000313" key="12">
    <source>
        <dbReference type="Proteomes" id="UP000238937"/>
    </source>
</evidence>
<dbReference type="InterPro" id="IPR011009">
    <property type="entry name" value="Kinase-like_dom_sf"/>
</dbReference>
<evidence type="ECO:0000259" key="10">
    <source>
        <dbReference type="PROSITE" id="PS50011"/>
    </source>
</evidence>
<name>A0A2T1GKB0_9CYAN</name>
<dbReference type="PANTHER" id="PTHR24363:SF0">
    <property type="entry name" value="SERINE_THREONINE KINASE LIKE DOMAIN CONTAINING 1"/>
    <property type="match status" value="1"/>
</dbReference>
<dbReference type="GO" id="GO:0005524">
    <property type="term" value="F:ATP binding"/>
    <property type="evidence" value="ECO:0007669"/>
    <property type="project" value="UniProtKB-UniRule"/>
</dbReference>
<evidence type="ECO:0000256" key="9">
    <source>
        <dbReference type="PROSITE-ProRule" id="PRU10141"/>
    </source>
</evidence>
<proteinExistence type="predicted"/>
<gene>
    <name evidence="11" type="ORF">C7B77_05300</name>
</gene>
<feature type="domain" description="Protein kinase" evidence="10">
    <location>
        <begin position="23"/>
        <end position="282"/>
    </location>
</feature>
<dbReference type="GO" id="GO:0019898">
    <property type="term" value="C:extrinsic component of membrane"/>
    <property type="evidence" value="ECO:0007669"/>
    <property type="project" value="InterPro"/>
</dbReference>
<evidence type="ECO:0000313" key="11">
    <source>
        <dbReference type="EMBL" id="PSB58272.1"/>
    </source>
</evidence>
<comment type="catalytic activity">
    <reaction evidence="7">
        <text>L-threonyl-[protein] + ATP = O-phospho-L-threonyl-[protein] + ADP + H(+)</text>
        <dbReference type="Rhea" id="RHEA:46608"/>
        <dbReference type="Rhea" id="RHEA-COMP:11060"/>
        <dbReference type="Rhea" id="RHEA-COMP:11605"/>
        <dbReference type="ChEBI" id="CHEBI:15378"/>
        <dbReference type="ChEBI" id="CHEBI:30013"/>
        <dbReference type="ChEBI" id="CHEBI:30616"/>
        <dbReference type="ChEBI" id="CHEBI:61977"/>
        <dbReference type="ChEBI" id="CHEBI:456216"/>
        <dbReference type="EC" id="2.7.11.1"/>
    </reaction>
</comment>
<dbReference type="GO" id="GO:0009654">
    <property type="term" value="C:photosystem II oxygen evolving complex"/>
    <property type="evidence" value="ECO:0007669"/>
    <property type="project" value="InterPro"/>
</dbReference>
<dbReference type="GO" id="GO:0004674">
    <property type="term" value="F:protein serine/threonine kinase activity"/>
    <property type="evidence" value="ECO:0007669"/>
    <property type="project" value="UniProtKB-KW"/>
</dbReference>
<dbReference type="Gene3D" id="3.40.1000.10">
    <property type="entry name" value="Mog1/PsbP, alpha/beta/alpha sandwich"/>
    <property type="match status" value="1"/>
</dbReference>
<comment type="catalytic activity">
    <reaction evidence="8">
        <text>L-seryl-[protein] + ATP = O-phospho-L-seryl-[protein] + ADP + H(+)</text>
        <dbReference type="Rhea" id="RHEA:17989"/>
        <dbReference type="Rhea" id="RHEA-COMP:9863"/>
        <dbReference type="Rhea" id="RHEA-COMP:11604"/>
        <dbReference type="ChEBI" id="CHEBI:15378"/>
        <dbReference type="ChEBI" id="CHEBI:29999"/>
        <dbReference type="ChEBI" id="CHEBI:30616"/>
        <dbReference type="ChEBI" id="CHEBI:83421"/>
        <dbReference type="ChEBI" id="CHEBI:456216"/>
        <dbReference type="EC" id="2.7.11.1"/>
    </reaction>
</comment>
<dbReference type="PROSITE" id="PS50011">
    <property type="entry name" value="PROTEIN_KINASE_DOM"/>
    <property type="match status" value="1"/>
</dbReference>
<evidence type="ECO:0000256" key="4">
    <source>
        <dbReference type="ARBA" id="ARBA00022741"/>
    </source>
</evidence>
<organism evidence="11 12">
    <name type="scientific">Chamaesiphon polymorphus CCALA 037</name>
    <dbReference type="NCBI Taxonomy" id="2107692"/>
    <lineage>
        <taxon>Bacteria</taxon>
        <taxon>Bacillati</taxon>
        <taxon>Cyanobacteriota</taxon>
        <taxon>Cyanophyceae</taxon>
        <taxon>Gomontiellales</taxon>
        <taxon>Chamaesiphonaceae</taxon>
        <taxon>Chamaesiphon</taxon>
    </lineage>
</organism>
<keyword evidence="5" id="KW-0418">Kinase</keyword>
<evidence type="ECO:0000256" key="7">
    <source>
        <dbReference type="ARBA" id="ARBA00047899"/>
    </source>
</evidence>
<keyword evidence="4 9" id="KW-0547">Nucleotide-binding</keyword>
<reference evidence="11 12" key="1">
    <citation type="submission" date="2018-03" db="EMBL/GenBank/DDBJ databases">
        <title>The ancient ancestry and fast evolution of plastids.</title>
        <authorList>
            <person name="Moore K.R."/>
            <person name="Magnabosco C."/>
            <person name="Momper L."/>
            <person name="Gold D.A."/>
            <person name="Bosak T."/>
            <person name="Fournier G.P."/>
        </authorList>
    </citation>
    <scope>NUCLEOTIDE SEQUENCE [LARGE SCALE GENOMIC DNA]</scope>
    <source>
        <strain evidence="11 12">CCALA 037</strain>
    </source>
</reference>
<dbReference type="Gene3D" id="3.30.200.20">
    <property type="entry name" value="Phosphorylase Kinase, domain 1"/>
    <property type="match status" value="1"/>
</dbReference>
<keyword evidence="2" id="KW-0723">Serine/threonine-protein kinase</keyword>
<evidence type="ECO:0000256" key="1">
    <source>
        <dbReference type="ARBA" id="ARBA00012513"/>
    </source>
</evidence>
<evidence type="ECO:0000256" key="3">
    <source>
        <dbReference type="ARBA" id="ARBA00022679"/>
    </source>
</evidence>
<dbReference type="InterPro" id="IPR000719">
    <property type="entry name" value="Prot_kinase_dom"/>
</dbReference>
<dbReference type="AlphaFoldDB" id="A0A2T1GKB0"/>
<dbReference type="SUPFAM" id="SSF56112">
    <property type="entry name" value="Protein kinase-like (PK-like)"/>
    <property type="match status" value="1"/>
</dbReference>
<dbReference type="Gene3D" id="1.10.510.10">
    <property type="entry name" value="Transferase(Phosphotransferase) domain 1"/>
    <property type="match status" value="1"/>
</dbReference>
<keyword evidence="12" id="KW-1185">Reference proteome</keyword>
<dbReference type="InterPro" id="IPR002683">
    <property type="entry name" value="PsbP_C"/>
</dbReference>
<dbReference type="Proteomes" id="UP000238937">
    <property type="component" value="Unassembled WGS sequence"/>
</dbReference>
<dbReference type="EC" id="2.7.11.1" evidence="1"/>
<dbReference type="EMBL" id="PVWO01000041">
    <property type="protein sequence ID" value="PSB58272.1"/>
    <property type="molecule type" value="Genomic_DNA"/>
</dbReference>
<dbReference type="GO" id="GO:0005509">
    <property type="term" value="F:calcium ion binding"/>
    <property type="evidence" value="ECO:0007669"/>
    <property type="project" value="InterPro"/>
</dbReference>
<keyword evidence="3" id="KW-0808">Transferase</keyword>
<dbReference type="Pfam" id="PF01789">
    <property type="entry name" value="PsbP"/>
    <property type="match status" value="1"/>
</dbReference>
<dbReference type="GO" id="GO:0015979">
    <property type="term" value="P:photosynthesis"/>
    <property type="evidence" value="ECO:0007669"/>
    <property type="project" value="InterPro"/>
</dbReference>
<accession>A0A2T1GKB0</accession>
<dbReference type="PROSITE" id="PS00107">
    <property type="entry name" value="PROTEIN_KINASE_ATP"/>
    <property type="match status" value="1"/>
</dbReference>
<sequence length="502" mass="56909">MLFNIPYLTKYRSMLGTILRSHYKIVKVLGIGKSGTTYLATDIDLVESPLYVVKKIEFIDNGGMLPSIAEQLFEMQGSIAHNIGQHPQVPSLVARFEENGNRYLIREYIEGELLDRELTPGSIWSQTQVFDFLMDLVEILCLLHSFKYIHRDINPQNIIRRQDDGRFSLIGFSSVKDLGNVWPNLPDEDTRYLNDPSYVSYEQEQNMPQLNSDLYAVGAIAIQALTGKFPLEKDGYTYELKWRDEVNIDRRLVEIINRMVRPDYRNRYSSPLEALEALKAFALSQIPPSRSPQLKTPVILGTAACALLVGLGAAKLLSTATDKTPLLTSQASVTNTSPVAMNLNSIAWKSYVDKAANIQIKYPANWQQEDIKNIVTGENVMFVSPQDKNSGNKFRENISIRVENLTDPQTTLANYTQSTIAEIKRYYQNAKIVESSSILLAKKPANLVIYTGKDENAQVIKNLEVWTIDRGKAYILTYKARPDRYYQYLGTAMNAIDSFELE</sequence>
<evidence type="ECO:0000256" key="5">
    <source>
        <dbReference type="ARBA" id="ARBA00022777"/>
    </source>
</evidence>
<protein>
    <recommendedName>
        <fullName evidence="1">non-specific serine/threonine protein kinase</fullName>
        <ecNumber evidence="1">2.7.11.1</ecNumber>
    </recommendedName>
</protein>
<comment type="caution">
    <text evidence="11">The sequence shown here is derived from an EMBL/GenBank/DDBJ whole genome shotgun (WGS) entry which is preliminary data.</text>
</comment>
<evidence type="ECO:0000256" key="6">
    <source>
        <dbReference type="ARBA" id="ARBA00022840"/>
    </source>
</evidence>
<evidence type="ECO:0000256" key="8">
    <source>
        <dbReference type="ARBA" id="ARBA00048679"/>
    </source>
</evidence>